<accession>A0A4S8KTJ0</accession>
<evidence type="ECO:0000259" key="1">
    <source>
        <dbReference type="Pfam" id="PF14634"/>
    </source>
</evidence>
<gene>
    <name evidence="2" type="ORF">K435DRAFT_34542</name>
</gene>
<protein>
    <recommendedName>
        <fullName evidence="1">RING-type domain-containing protein</fullName>
    </recommendedName>
</protein>
<evidence type="ECO:0000313" key="3">
    <source>
        <dbReference type="Proteomes" id="UP000297245"/>
    </source>
</evidence>
<sequence>MSTVPAQPAFDFWKYAACSKCQLPFFSDGIVPFWLTECGHIICDLHLNADQSCAHCGSRTQLFPLHPDIPTPMSELFRSVSHAIAHAANLQQQAVASHTRALRALRARNEHGRLQIEELKRERAMLQRCGIPYFCVLVPKTVTERMKCLPPNYLNNITATTSKPIPSTGMENGRPNLPPLLAPILPEQTG</sequence>
<reference evidence="2 3" key="1">
    <citation type="journal article" date="2019" name="Nat. Ecol. Evol.">
        <title>Megaphylogeny resolves global patterns of mushroom evolution.</title>
        <authorList>
            <person name="Varga T."/>
            <person name="Krizsan K."/>
            <person name="Foldi C."/>
            <person name="Dima B."/>
            <person name="Sanchez-Garcia M."/>
            <person name="Sanchez-Ramirez S."/>
            <person name="Szollosi G.J."/>
            <person name="Szarkandi J.G."/>
            <person name="Papp V."/>
            <person name="Albert L."/>
            <person name="Andreopoulos W."/>
            <person name="Angelini C."/>
            <person name="Antonin V."/>
            <person name="Barry K.W."/>
            <person name="Bougher N.L."/>
            <person name="Buchanan P."/>
            <person name="Buyck B."/>
            <person name="Bense V."/>
            <person name="Catcheside P."/>
            <person name="Chovatia M."/>
            <person name="Cooper J."/>
            <person name="Damon W."/>
            <person name="Desjardin D."/>
            <person name="Finy P."/>
            <person name="Geml J."/>
            <person name="Haridas S."/>
            <person name="Hughes K."/>
            <person name="Justo A."/>
            <person name="Karasinski D."/>
            <person name="Kautmanova I."/>
            <person name="Kiss B."/>
            <person name="Kocsube S."/>
            <person name="Kotiranta H."/>
            <person name="LaButti K.M."/>
            <person name="Lechner B.E."/>
            <person name="Liimatainen K."/>
            <person name="Lipzen A."/>
            <person name="Lukacs Z."/>
            <person name="Mihaltcheva S."/>
            <person name="Morgado L.N."/>
            <person name="Niskanen T."/>
            <person name="Noordeloos M.E."/>
            <person name="Ohm R.A."/>
            <person name="Ortiz-Santana B."/>
            <person name="Ovrebo C."/>
            <person name="Racz N."/>
            <person name="Riley R."/>
            <person name="Savchenko A."/>
            <person name="Shiryaev A."/>
            <person name="Soop K."/>
            <person name="Spirin V."/>
            <person name="Szebenyi C."/>
            <person name="Tomsovsky M."/>
            <person name="Tulloss R.E."/>
            <person name="Uehling J."/>
            <person name="Grigoriev I.V."/>
            <person name="Vagvolgyi C."/>
            <person name="Papp T."/>
            <person name="Martin F.M."/>
            <person name="Miettinen O."/>
            <person name="Hibbett D.S."/>
            <person name="Nagy L.G."/>
        </authorList>
    </citation>
    <scope>NUCLEOTIDE SEQUENCE [LARGE SCALE GENOMIC DNA]</scope>
    <source>
        <strain evidence="2 3">CBS 962.96</strain>
    </source>
</reference>
<dbReference type="Proteomes" id="UP000297245">
    <property type="component" value="Unassembled WGS sequence"/>
</dbReference>
<dbReference type="InterPro" id="IPR001841">
    <property type="entry name" value="Znf_RING"/>
</dbReference>
<dbReference type="AlphaFoldDB" id="A0A4S8KTJ0"/>
<dbReference type="EMBL" id="ML180093">
    <property type="protein sequence ID" value="THU79011.1"/>
    <property type="molecule type" value="Genomic_DNA"/>
</dbReference>
<organism evidence="2 3">
    <name type="scientific">Dendrothele bispora (strain CBS 962.96)</name>
    <dbReference type="NCBI Taxonomy" id="1314807"/>
    <lineage>
        <taxon>Eukaryota</taxon>
        <taxon>Fungi</taxon>
        <taxon>Dikarya</taxon>
        <taxon>Basidiomycota</taxon>
        <taxon>Agaricomycotina</taxon>
        <taxon>Agaricomycetes</taxon>
        <taxon>Agaricomycetidae</taxon>
        <taxon>Agaricales</taxon>
        <taxon>Agaricales incertae sedis</taxon>
        <taxon>Dendrothele</taxon>
    </lineage>
</organism>
<feature type="domain" description="RING-type" evidence="1">
    <location>
        <begin position="18"/>
        <end position="57"/>
    </location>
</feature>
<proteinExistence type="predicted"/>
<keyword evidence="3" id="KW-1185">Reference proteome</keyword>
<dbReference type="Pfam" id="PF14634">
    <property type="entry name" value="zf-RING_5"/>
    <property type="match status" value="1"/>
</dbReference>
<name>A0A4S8KTJ0_DENBC</name>
<dbReference type="OrthoDB" id="2535391at2759"/>
<evidence type="ECO:0000313" key="2">
    <source>
        <dbReference type="EMBL" id="THU79011.1"/>
    </source>
</evidence>